<dbReference type="PROSITE" id="PS50011">
    <property type="entry name" value="PROTEIN_KINASE_DOM"/>
    <property type="match status" value="1"/>
</dbReference>
<keyword evidence="2" id="KW-0812">Transmembrane</keyword>
<dbReference type="RefSeq" id="XP_031019441.1">
    <property type="nucleotide sequence ID" value="XM_031156490.1"/>
</dbReference>
<accession>A0A366S831</accession>
<reference evidence="4 5" key="1">
    <citation type="submission" date="2018-06" db="EMBL/GenBank/DDBJ databases">
        <title>Fusarium incarnatum-equiseti species complex species 28.</title>
        <authorList>
            <person name="Gardiner D.M."/>
        </authorList>
    </citation>
    <scope>NUCLEOTIDE SEQUENCE [LARGE SCALE GENOMIC DNA]</scope>
    <source>
        <strain evidence="4 5">FIESC_28</strain>
    </source>
</reference>
<proteinExistence type="predicted"/>
<dbReference type="InterPro" id="IPR000719">
    <property type="entry name" value="Prot_kinase_dom"/>
</dbReference>
<dbReference type="SMART" id="SM00220">
    <property type="entry name" value="S_TKc"/>
    <property type="match status" value="1"/>
</dbReference>
<protein>
    <recommendedName>
        <fullName evidence="3">Protein kinase domain-containing protein</fullName>
    </recommendedName>
</protein>
<dbReference type="PANTHER" id="PTHR24359:SF1">
    <property type="entry name" value="INHIBITOR OF NUCLEAR FACTOR KAPPA-B KINASE EPSILON SUBUNIT HOMOLOG 1-RELATED"/>
    <property type="match status" value="1"/>
</dbReference>
<dbReference type="Pfam" id="PF26616">
    <property type="entry name" value="CorA-like"/>
    <property type="match status" value="1"/>
</dbReference>
<evidence type="ECO:0000256" key="1">
    <source>
        <dbReference type="SAM" id="MobiDB-lite"/>
    </source>
</evidence>
<feature type="transmembrane region" description="Helical" evidence="2">
    <location>
        <begin position="528"/>
        <end position="554"/>
    </location>
</feature>
<dbReference type="GO" id="GO:0005524">
    <property type="term" value="F:ATP binding"/>
    <property type="evidence" value="ECO:0007669"/>
    <property type="project" value="InterPro"/>
</dbReference>
<feature type="region of interest" description="Disordered" evidence="1">
    <location>
        <begin position="1021"/>
        <end position="1057"/>
    </location>
</feature>
<feature type="domain" description="Protein kinase" evidence="3">
    <location>
        <begin position="698"/>
        <end position="1043"/>
    </location>
</feature>
<gene>
    <name evidence="4" type="ORF">FIESC28_02340</name>
</gene>
<dbReference type="InterPro" id="IPR058257">
    <property type="entry name" value="CorA-like_dom"/>
</dbReference>
<dbReference type="EMBL" id="QKXC01000049">
    <property type="protein sequence ID" value="RBR24850.1"/>
    <property type="molecule type" value="Genomic_DNA"/>
</dbReference>
<sequence>MGPSIPPMFKSQDLVQSSVPGNIANIDAHDRAYVALKASCDRQGHYPCNLLQRKQLQSATERYRRYLEDGEKTLFNLGFEEIHFLELKDNSKEFQEFIIRNTPSVQKQLHQDDRDPTSRFVFIQADHSRAPLNCSRDSFSHILSYHQVPPGFIDYVAAFGATHYPTDYHMTGFDSDDTLTVKDSNVVKISKLGRSGREHRMQYLLRSIETDSTADESRRWNIRQTAVYHSFDFIEGKALWINIKANSRLEDMVKEATADSAIVNPAAMNDPAESFSSTLSVHLIFLEWCDMDWRKCINDCEKKIRTVIAKAQTSRVTPPAKFNTPTKRALELIEAKASDLSSNRKLSNPSHSLWQWTLRRRANLLHWDIEINEKLGTVKHEHHVQEQQLDYLNNLDSFSFDEIQNLHHWGEQLESYRLVMELNHQAMRDIVERYQNLSSRPDSPAYIKDKCMDEINYFVQRVIRIQKNLEIRIIQVKSLISWLEDGKSLFDRIIQYRNAQVGRIFTESSFGQSQKMERIAYKTEKETISMHVITCVTLAFLPPMFVATFFQSGLVEVNAGATGLGNAVFFHDNAFGLFAAICFPLMAVTFVLYWTEESLRQIIESINPNFPVQFETITGRYLKVFSTLVFIDQPEHIRLFLKAGIGDNQLPLDRLPIVWNGIVDKFLMEQWQFCPWEFSIQESHMRDLYTQQILPVQYTKPLMTGQHDPTEVHVMELDSEDCKLPPEVVFKIYKGSDKIKLYDREADVYTRLMRLKPTGIAKCYGSLAYTYTNIRIIVLEYASKGSLVEFFETPSPMASSDYRQLWERLLDLFEGLYVLHNIDENDSKSLTGIHQDIQPANILVFPGDTGSPYDVYFKLADFGLTEVVKVTGEGETFPVNNEGNKMYSAPEAFSNERIESELRPRINSLADLWSLGAVLSEFMVWSIGGKTLRESYRTSRKDAVAKLPHLKDHGFQAYFHDGVKVLPEVANFHKDILENNKKDGDVFSPYMSRFILDYMLVSSGKRLQAKGAKVSVANIITSAQSSHKPSRPRTPETTYHPPSNNPPLHNRSARTSTQVTVTQVVTVEEIYNVIKNRRILERLLPSGPSEAGMNFPGMQNARNKVNAREGRDQIFVIDDCDSLRKHRYCIAITARVISYTVKITDKNGMDLYFASDSVNPQSCRNSSAVEKNINKKRPVDGFCDVAKCLNDVLKDVRRNGMQPTSIYIFTDGICSLADNGNGVKEVIYDAITSLVKAKRKPKDLMFQFVQFGRDPEAYELLKSFDDDCKRVENNVEFDIVDRKYWDSHVPKVIVGSLDRNNDNDDN</sequence>
<keyword evidence="2" id="KW-0472">Membrane</keyword>
<dbReference type="Gene3D" id="1.10.510.10">
    <property type="entry name" value="Transferase(Phosphotransferase) domain 1"/>
    <property type="match status" value="1"/>
</dbReference>
<name>A0A366S831_9HYPO</name>
<dbReference type="InterPro" id="IPR011009">
    <property type="entry name" value="Kinase-like_dom_sf"/>
</dbReference>
<evidence type="ECO:0000313" key="5">
    <source>
        <dbReference type="Proteomes" id="UP000253153"/>
    </source>
</evidence>
<keyword evidence="5" id="KW-1185">Reference proteome</keyword>
<dbReference type="Proteomes" id="UP000253153">
    <property type="component" value="Unassembled WGS sequence"/>
</dbReference>
<organism evidence="4 5">
    <name type="scientific">Fusarium coffeatum</name>
    <dbReference type="NCBI Taxonomy" id="231269"/>
    <lineage>
        <taxon>Eukaryota</taxon>
        <taxon>Fungi</taxon>
        <taxon>Dikarya</taxon>
        <taxon>Ascomycota</taxon>
        <taxon>Pezizomycotina</taxon>
        <taxon>Sordariomycetes</taxon>
        <taxon>Hypocreomycetidae</taxon>
        <taxon>Hypocreales</taxon>
        <taxon>Nectriaceae</taxon>
        <taxon>Fusarium</taxon>
        <taxon>Fusarium incarnatum-equiseti species complex</taxon>
    </lineage>
</organism>
<dbReference type="SUPFAM" id="SSF56112">
    <property type="entry name" value="Protein kinase-like (PK-like)"/>
    <property type="match status" value="1"/>
</dbReference>
<evidence type="ECO:0000256" key="2">
    <source>
        <dbReference type="SAM" id="Phobius"/>
    </source>
</evidence>
<dbReference type="Pfam" id="PF00069">
    <property type="entry name" value="Pkinase"/>
    <property type="match status" value="1"/>
</dbReference>
<dbReference type="PANTHER" id="PTHR24359">
    <property type="entry name" value="SERINE/THREONINE-PROTEIN KINASE SBK1"/>
    <property type="match status" value="1"/>
</dbReference>
<dbReference type="GeneID" id="41991786"/>
<dbReference type="GO" id="GO:0004674">
    <property type="term" value="F:protein serine/threonine kinase activity"/>
    <property type="evidence" value="ECO:0007669"/>
    <property type="project" value="TreeGrafter"/>
</dbReference>
<evidence type="ECO:0000259" key="3">
    <source>
        <dbReference type="PROSITE" id="PS50011"/>
    </source>
</evidence>
<comment type="caution">
    <text evidence="4">The sequence shown here is derived from an EMBL/GenBank/DDBJ whole genome shotgun (WGS) entry which is preliminary data.</text>
</comment>
<feature type="transmembrane region" description="Helical" evidence="2">
    <location>
        <begin position="574"/>
        <end position="594"/>
    </location>
</feature>
<keyword evidence="2" id="KW-1133">Transmembrane helix</keyword>
<dbReference type="OrthoDB" id="9992527at2759"/>
<evidence type="ECO:0000313" key="4">
    <source>
        <dbReference type="EMBL" id="RBR24850.1"/>
    </source>
</evidence>